<evidence type="ECO:0000256" key="1">
    <source>
        <dbReference type="SAM" id="MobiDB-lite"/>
    </source>
</evidence>
<feature type="region of interest" description="Disordered" evidence="1">
    <location>
        <begin position="1"/>
        <end position="24"/>
    </location>
</feature>
<accession>A0AAD8XIR0</accession>
<dbReference type="SUPFAM" id="SSF53335">
    <property type="entry name" value="S-adenosyl-L-methionine-dependent methyltransferases"/>
    <property type="match status" value="1"/>
</dbReference>
<dbReference type="RefSeq" id="XP_060368216.1">
    <property type="nucleotide sequence ID" value="XM_060507592.1"/>
</dbReference>
<evidence type="ECO:0000313" key="2">
    <source>
        <dbReference type="EMBL" id="KAK1728161.1"/>
    </source>
</evidence>
<dbReference type="InterPro" id="IPR029063">
    <property type="entry name" value="SAM-dependent_MTases_sf"/>
</dbReference>
<dbReference type="Gene3D" id="3.40.50.150">
    <property type="entry name" value="Vaccinia Virus protein VP39"/>
    <property type="match status" value="1"/>
</dbReference>
<organism evidence="2 3">
    <name type="scientific">Glomerella acutata</name>
    <name type="common">Colletotrichum acutatum</name>
    <dbReference type="NCBI Taxonomy" id="27357"/>
    <lineage>
        <taxon>Eukaryota</taxon>
        <taxon>Fungi</taxon>
        <taxon>Dikarya</taxon>
        <taxon>Ascomycota</taxon>
        <taxon>Pezizomycotina</taxon>
        <taxon>Sordariomycetes</taxon>
        <taxon>Hypocreomycetidae</taxon>
        <taxon>Glomerellales</taxon>
        <taxon>Glomerellaceae</taxon>
        <taxon>Colletotrichum</taxon>
        <taxon>Colletotrichum acutatum species complex</taxon>
    </lineage>
</organism>
<gene>
    <name evidence="2" type="ORF">BDZ83DRAFT_610449</name>
</gene>
<name>A0AAD8XIR0_GLOAC</name>
<dbReference type="Proteomes" id="UP001244207">
    <property type="component" value="Unassembled WGS sequence"/>
</dbReference>
<keyword evidence="3" id="KW-1185">Reference proteome</keyword>
<proteinExistence type="predicted"/>
<dbReference type="GeneID" id="85391491"/>
<evidence type="ECO:0000313" key="3">
    <source>
        <dbReference type="Proteomes" id="UP001244207"/>
    </source>
</evidence>
<sequence>MLNISDRSPAPIETITKPTQQQSSIAQSSIIFPSETCHQASINQLRSTRRGNKYKHVTTMSQFNHEPNSQSSSPSPLLLSLAKSYPHDPAHLHKVLLPQLTHRLRLASLWSITPGTRVLDIGCGQGDSALVLSHAIAPLSITADGDTNNVSPCPAPGSAPVGHITALDPAPGDYGSPYTLAQSQSHISSSPYGAAITFHQSDAPSYLASHPSESFDAATLCHSLWYFPSADAISSLFEALYGSNITMLCFAEYALQARNPAQKPHELAVAAQKRFYELRAGAEKGFSLDQGNVRGALAPEEIVKLAERAGWKVRERGVVDTPGLLDGQWEVGAAVDSSWAEEVVAEGLGKGAEEELLGYVREIRNAVEEVKESGGRIETMDAVWVVMER</sequence>
<evidence type="ECO:0008006" key="4">
    <source>
        <dbReference type="Google" id="ProtNLM"/>
    </source>
</evidence>
<protein>
    <recommendedName>
        <fullName evidence="4">SAM-dependent methyltransferase</fullName>
    </recommendedName>
</protein>
<reference evidence="2" key="1">
    <citation type="submission" date="2021-12" db="EMBL/GenBank/DDBJ databases">
        <title>Comparative genomics, transcriptomics and evolutionary studies reveal genomic signatures of adaptation to plant cell wall in hemibiotrophic fungi.</title>
        <authorList>
            <consortium name="DOE Joint Genome Institute"/>
            <person name="Baroncelli R."/>
            <person name="Diaz J.F."/>
            <person name="Benocci T."/>
            <person name="Peng M."/>
            <person name="Battaglia E."/>
            <person name="Haridas S."/>
            <person name="Andreopoulos W."/>
            <person name="Labutti K."/>
            <person name="Pangilinan J."/>
            <person name="Floch G.L."/>
            <person name="Makela M.R."/>
            <person name="Henrissat B."/>
            <person name="Grigoriev I.V."/>
            <person name="Crouch J.A."/>
            <person name="De Vries R.P."/>
            <person name="Sukno S.A."/>
            <person name="Thon M.R."/>
        </authorList>
    </citation>
    <scope>NUCLEOTIDE SEQUENCE</scope>
    <source>
        <strain evidence="2">CBS 112980</strain>
    </source>
</reference>
<dbReference type="AlphaFoldDB" id="A0AAD8XIR0"/>
<dbReference type="EMBL" id="JAHMHS010000019">
    <property type="protein sequence ID" value="KAK1728161.1"/>
    <property type="molecule type" value="Genomic_DNA"/>
</dbReference>
<comment type="caution">
    <text evidence="2">The sequence shown here is derived from an EMBL/GenBank/DDBJ whole genome shotgun (WGS) entry which is preliminary data.</text>
</comment>